<keyword evidence="4 6" id="KW-0233">DNA recombination</keyword>
<comment type="similarity">
    <text evidence="6">Belongs to the RuvA family.</text>
</comment>
<feature type="domain" description="Helix-hairpin-helix DNA-binding motif class 1" evidence="7">
    <location>
        <begin position="104"/>
        <end position="123"/>
    </location>
</feature>
<dbReference type="GO" id="GO:0006310">
    <property type="term" value="P:DNA recombination"/>
    <property type="evidence" value="ECO:0007669"/>
    <property type="project" value="UniProtKB-UniRule"/>
</dbReference>
<evidence type="ECO:0000313" key="9">
    <source>
        <dbReference type="Proteomes" id="UP000250218"/>
    </source>
</evidence>
<evidence type="ECO:0000256" key="3">
    <source>
        <dbReference type="ARBA" id="ARBA00023125"/>
    </source>
</evidence>
<dbReference type="InterPro" id="IPR010994">
    <property type="entry name" value="RuvA_2-like"/>
</dbReference>
<protein>
    <recommendedName>
        <fullName evidence="6">Holliday junction branch migration complex subunit RuvA</fullName>
    </recommendedName>
</protein>
<comment type="subcellular location">
    <subcellularLocation>
        <location evidence="6">Cytoplasm</location>
    </subcellularLocation>
</comment>
<evidence type="ECO:0000313" key="8">
    <source>
        <dbReference type="EMBL" id="AWX69226.1"/>
    </source>
</evidence>
<evidence type="ECO:0000256" key="6">
    <source>
        <dbReference type="HAMAP-Rule" id="MF_00031"/>
    </source>
</evidence>
<evidence type="ECO:0000256" key="1">
    <source>
        <dbReference type="ARBA" id="ARBA00022490"/>
    </source>
</evidence>
<dbReference type="RefSeq" id="WP_033178837.1">
    <property type="nucleotide sequence ID" value="NZ_CP030140.1"/>
</dbReference>
<name>A0A2Z4NCJ6_9BACT</name>
<dbReference type="GO" id="GO:0000400">
    <property type="term" value="F:four-way junction DNA binding"/>
    <property type="evidence" value="ECO:0007669"/>
    <property type="project" value="UniProtKB-UniRule"/>
</dbReference>
<keyword evidence="5 6" id="KW-0234">DNA repair</keyword>
<dbReference type="SMART" id="SM00278">
    <property type="entry name" value="HhH1"/>
    <property type="match status" value="2"/>
</dbReference>
<dbReference type="InterPro" id="IPR003583">
    <property type="entry name" value="Hlx-hairpin-Hlx_DNA-bd_motif"/>
</dbReference>
<evidence type="ECO:0000256" key="5">
    <source>
        <dbReference type="ARBA" id="ARBA00023204"/>
    </source>
</evidence>
<dbReference type="KEGG" id="mane:DP065_00420"/>
<dbReference type="HAMAP" id="MF_00031">
    <property type="entry name" value="DNA_HJ_migration_RuvA"/>
    <property type="match status" value="1"/>
</dbReference>
<dbReference type="Pfam" id="PF14520">
    <property type="entry name" value="HHH_5"/>
    <property type="match status" value="1"/>
</dbReference>
<comment type="caution">
    <text evidence="6">Lacks conserved residue(s) required for the propagation of feature annotation.</text>
</comment>
<evidence type="ECO:0000256" key="2">
    <source>
        <dbReference type="ARBA" id="ARBA00022763"/>
    </source>
</evidence>
<reference evidence="9" key="1">
    <citation type="submission" date="2018-06" db="EMBL/GenBank/DDBJ databases">
        <title>Complete genome sequences of Mycoplasma anatis, M. anseris and M. cloacale type strains.</title>
        <authorList>
            <person name="Grozner D."/>
            <person name="Forro B."/>
            <person name="Sulyok K.M."/>
            <person name="Marton S."/>
            <person name="Kreizinger Z."/>
            <person name="Banyai K."/>
            <person name="Gyuranecz M."/>
        </authorList>
    </citation>
    <scope>NUCLEOTIDE SEQUENCE [LARGE SCALE GENOMIC DNA]</scope>
    <source>
        <strain evidence="9">ATCC 49234</strain>
    </source>
</reference>
<comment type="subunit">
    <text evidence="6">Homotetramer. Forms an RuvA(8)-RuvB(12)-Holliday junction (HJ) complex. HJ DNA is sandwiched between 2 RuvA tetramers; dsDNA enters through RuvA and exits via RuvB. An RuvB hexamer assembles on each DNA strand where it exits the tetramer. Each RuvB hexamer is contacted by two RuvA subunits (via domain III) on 2 adjacent RuvB subunits; this complex drives branch migration. In the full resolvosome a probable DNA-RuvA(4)-RuvB(12)-RuvC(2) complex forms which resolves the HJ.</text>
</comment>
<keyword evidence="9" id="KW-1185">Reference proteome</keyword>
<comment type="domain">
    <text evidence="6">Has three domains with a flexible linker between the domains II and III and assumes an 'L' shape. Domain III is highly mobile and contacts RuvB.</text>
</comment>
<gene>
    <name evidence="6" type="primary">ruvA</name>
    <name evidence="8" type="ORF">DP065_00420</name>
</gene>
<dbReference type="EMBL" id="CP030140">
    <property type="protein sequence ID" value="AWX69226.1"/>
    <property type="molecule type" value="Genomic_DNA"/>
</dbReference>
<comment type="function">
    <text evidence="6">The RuvA-RuvB-RuvC complex processes Holliday junction (HJ) DNA during genetic recombination and DNA repair, while the RuvA-RuvB complex plays an important role in the rescue of blocked DNA replication forks via replication fork reversal (RFR). RuvA specifically binds to HJ cruciform DNA, conferring on it an open structure. The RuvB hexamer acts as an ATP-dependent pump, pulling dsDNA into and through the RuvAB complex. HJ branch migration allows RuvC to scan DNA until it finds its consensus sequence, where it cleaves and resolves the cruciform DNA.</text>
</comment>
<feature type="domain" description="Helix-hairpin-helix DNA-binding motif class 1" evidence="7">
    <location>
        <begin position="70"/>
        <end position="89"/>
    </location>
</feature>
<dbReference type="InterPro" id="IPR000085">
    <property type="entry name" value="RuvA"/>
</dbReference>
<feature type="region of interest" description="Domain III" evidence="6">
    <location>
        <begin position="150"/>
        <end position="203"/>
    </location>
</feature>
<evidence type="ECO:0000256" key="4">
    <source>
        <dbReference type="ARBA" id="ARBA00023172"/>
    </source>
</evidence>
<dbReference type="GO" id="GO:0006281">
    <property type="term" value="P:DNA repair"/>
    <property type="evidence" value="ECO:0007669"/>
    <property type="project" value="UniProtKB-UniRule"/>
</dbReference>
<keyword evidence="1 6" id="KW-0963">Cytoplasm</keyword>
<dbReference type="Pfam" id="PF01330">
    <property type="entry name" value="RuvA_N"/>
    <property type="match status" value="1"/>
</dbReference>
<sequence length="203" mass="23487">MTIYKYGKIMHVNTNYLILDHNGEGELIYAPNIMRFKKDEVRKIFISNIENEYTKTTYGFENFKELVIFEDLISLQGLGPKTAISILNYGWENVLNWIANSNSEELNKIPYVSSKIANNIIFSFKEKYVKFFNKLNSDEVAKTIIATKVNKNVNEFENTMKMLGFKNKQIKFALDNLNINDDIDSCVEEAIKLIGNSQNEARI</sequence>
<accession>A0A2Z4NCJ6</accession>
<keyword evidence="3 6" id="KW-0238">DNA-binding</keyword>
<dbReference type="SUPFAM" id="SSF47781">
    <property type="entry name" value="RuvA domain 2-like"/>
    <property type="match status" value="1"/>
</dbReference>
<organism evidence="8 9">
    <name type="scientific">[Mycoplasma] anseris</name>
    <dbReference type="NCBI Taxonomy" id="92400"/>
    <lineage>
        <taxon>Bacteria</taxon>
        <taxon>Bacillati</taxon>
        <taxon>Mycoplasmatota</taxon>
        <taxon>Mycoplasmoidales</taxon>
        <taxon>Metamycoplasmataceae</taxon>
        <taxon>Metamycoplasma</taxon>
    </lineage>
</organism>
<dbReference type="NCBIfam" id="TIGR00084">
    <property type="entry name" value="ruvA"/>
    <property type="match status" value="1"/>
</dbReference>
<dbReference type="GO" id="GO:0009378">
    <property type="term" value="F:four-way junction helicase activity"/>
    <property type="evidence" value="ECO:0007669"/>
    <property type="project" value="InterPro"/>
</dbReference>
<dbReference type="InterPro" id="IPR013849">
    <property type="entry name" value="DNA_helicase_Holl-junc_RuvA_I"/>
</dbReference>
<dbReference type="GO" id="GO:0005524">
    <property type="term" value="F:ATP binding"/>
    <property type="evidence" value="ECO:0007669"/>
    <property type="project" value="InterPro"/>
</dbReference>
<dbReference type="AlphaFoldDB" id="A0A2Z4NCJ6"/>
<evidence type="ECO:0000259" key="7">
    <source>
        <dbReference type="SMART" id="SM00278"/>
    </source>
</evidence>
<dbReference type="Gene3D" id="1.10.150.20">
    <property type="entry name" value="5' to 3' exonuclease, C-terminal subdomain"/>
    <property type="match status" value="1"/>
</dbReference>
<dbReference type="GO" id="GO:0005737">
    <property type="term" value="C:cytoplasm"/>
    <property type="evidence" value="ECO:0007669"/>
    <property type="project" value="UniProtKB-SubCell"/>
</dbReference>
<dbReference type="Proteomes" id="UP000250218">
    <property type="component" value="Chromosome"/>
</dbReference>
<dbReference type="GO" id="GO:0048476">
    <property type="term" value="C:Holliday junction resolvase complex"/>
    <property type="evidence" value="ECO:0007669"/>
    <property type="project" value="UniProtKB-UniRule"/>
</dbReference>
<keyword evidence="2 6" id="KW-0227">DNA damage</keyword>
<proteinExistence type="inferred from homology"/>